<evidence type="ECO:0000313" key="2">
    <source>
        <dbReference type="EMBL" id="SDR99001.1"/>
    </source>
</evidence>
<feature type="signal peptide" evidence="1">
    <location>
        <begin position="1"/>
        <end position="28"/>
    </location>
</feature>
<sequence>MTRSFRASTRTALALALPALGISSAGMADTDSADLAKSLSNPVADLISVPFQYNYDQNIGPDDDGHRSTLNIQPVIPFSLSDDWNLISRTILPIISQSDVAPGAGSQSGTGDVVQSLFFSPKEPTANGWIWGVGPVFLLPTGSKDELTADKWGAGPTGVVLRQQGPWTYGGLFNHIVDFAGDDDRGDISSTFLQPFMTYTTADAVSYTLNSESTIDWEHHDSAVPINAIISKVVPIGGHPFSFGGGLRYWTKSTDNGPEGLGLRFQIVALFPK</sequence>
<dbReference type="EMBL" id="LT629763">
    <property type="protein sequence ID" value="SDR99001.1"/>
    <property type="molecule type" value="Genomic_DNA"/>
</dbReference>
<keyword evidence="1" id="KW-0732">Signal</keyword>
<evidence type="ECO:0008006" key="4">
    <source>
        <dbReference type="Google" id="ProtNLM"/>
    </source>
</evidence>
<gene>
    <name evidence="2" type="ORF">SAMN05216271_0899</name>
</gene>
<dbReference type="RefSeq" id="WP_092284233.1">
    <property type="nucleotide sequence ID" value="NZ_LT629763.1"/>
</dbReference>
<protein>
    <recommendedName>
        <fullName evidence="4">Transporter</fullName>
    </recommendedName>
</protein>
<proteinExistence type="predicted"/>
<accession>A0A1H1NIV5</accession>
<dbReference type="Proteomes" id="UP000243413">
    <property type="component" value="Chromosome I"/>
</dbReference>
<organism evidence="2 3">
    <name type="scientific">Halopseudomonas sabulinigri</name>
    <dbReference type="NCBI Taxonomy" id="472181"/>
    <lineage>
        <taxon>Bacteria</taxon>
        <taxon>Pseudomonadati</taxon>
        <taxon>Pseudomonadota</taxon>
        <taxon>Gammaproteobacteria</taxon>
        <taxon>Pseudomonadales</taxon>
        <taxon>Pseudomonadaceae</taxon>
        <taxon>Halopseudomonas</taxon>
    </lineage>
</organism>
<reference evidence="3" key="1">
    <citation type="submission" date="2016-10" db="EMBL/GenBank/DDBJ databases">
        <authorList>
            <person name="Varghese N."/>
            <person name="Submissions S."/>
        </authorList>
    </citation>
    <scope>NUCLEOTIDE SEQUENCE [LARGE SCALE GENOMIC DNA]</scope>
    <source>
        <strain evidence="3">JCM 14963</strain>
    </source>
</reference>
<dbReference type="AlphaFoldDB" id="A0A1H1NIV5"/>
<dbReference type="STRING" id="472181.SAMN05216271_0899"/>
<evidence type="ECO:0000313" key="3">
    <source>
        <dbReference type="Proteomes" id="UP000243413"/>
    </source>
</evidence>
<feature type="chain" id="PRO_5009255551" description="Transporter" evidence="1">
    <location>
        <begin position="29"/>
        <end position="273"/>
    </location>
</feature>
<evidence type="ECO:0000256" key="1">
    <source>
        <dbReference type="SAM" id="SignalP"/>
    </source>
</evidence>
<name>A0A1H1NIV5_9GAMM</name>
<dbReference type="OrthoDB" id="9809066at2"/>